<dbReference type="PANTHER" id="PTHR42939">
    <property type="entry name" value="ABC TRANSPORTER ATP-BINDING PROTEIN ALBC-RELATED"/>
    <property type="match status" value="1"/>
</dbReference>
<evidence type="ECO:0000256" key="1">
    <source>
        <dbReference type="ARBA" id="ARBA00022448"/>
    </source>
</evidence>
<dbReference type="RefSeq" id="WP_202767283.1">
    <property type="nucleotide sequence ID" value="NZ_JAESWA010000022.1"/>
</dbReference>
<evidence type="ECO:0000256" key="3">
    <source>
        <dbReference type="ARBA" id="ARBA00022840"/>
    </source>
</evidence>
<keyword evidence="3 5" id="KW-0067">ATP-binding</keyword>
<dbReference type="Proteomes" id="UP000623681">
    <property type="component" value="Unassembled WGS sequence"/>
</dbReference>
<keyword evidence="2" id="KW-0547">Nucleotide-binding</keyword>
<gene>
    <name evidence="5" type="ORF">JK634_08795</name>
</gene>
<dbReference type="InterPro" id="IPR051782">
    <property type="entry name" value="ABC_Transporter_VariousFunc"/>
</dbReference>
<evidence type="ECO:0000256" key="2">
    <source>
        <dbReference type="ARBA" id="ARBA00022741"/>
    </source>
</evidence>
<protein>
    <submittedName>
        <fullName evidence="5">ABC transporter ATP-binding protein</fullName>
    </submittedName>
</protein>
<dbReference type="SMART" id="SM00382">
    <property type="entry name" value="AAA"/>
    <property type="match status" value="1"/>
</dbReference>
<sequence length="300" mass="33616">MAIIECTNLTKDYRNTKALDNISFTIEENTITGLIGRNGAGKTTLLKIIAGFMKNTSGEISVLGSNPFNSLNVSSNLFFANDNIEYPASLNLSELLVEISKFYSNWDMSLAKGLFEYFRLNPKQYHSKLSKGQRSTFNVIVALSTHSPITIFDEPTTGMDASVRKDFYRALLKDYISYPRTIILSSHLLSEIEDILENILLIKNGTKILHSSVEEIKEMAICLRGDTDYIHELCRNKDIIYTEKSGGNLTSIVVKNEFTETDLQKAKIKGVEIFTVSADDLCVYLTNSSQGGIDDVFNRK</sequence>
<accession>A0A937K2Z7</accession>
<dbReference type="PANTHER" id="PTHR42939:SF1">
    <property type="entry name" value="ABC TRANSPORTER ATP-BINDING PROTEIN ALBC-RELATED"/>
    <property type="match status" value="1"/>
</dbReference>
<dbReference type="AlphaFoldDB" id="A0A937K2Z7"/>
<dbReference type="CDD" id="cd03230">
    <property type="entry name" value="ABC_DR_subfamily_A"/>
    <property type="match status" value="1"/>
</dbReference>
<feature type="domain" description="ABC transporter" evidence="4">
    <location>
        <begin position="4"/>
        <end position="229"/>
    </location>
</feature>
<dbReference type="PROSITE" id="PS50893">
    <property type="entry name" value="ABC_TRANSPORTER_2"/>
    <property type="match status" value="1"/>
</dbReference>
<evidence type="ECO:0000313" key="5">
    <source>
        <dbReference type="EMBL" id="MBL4931901.1"/>
    </source>
</evidence>
<dbReference type="InterPro" id="IPR027417">
    <property type="entry name" value="P-loop_NTPase"/>
</dbReference>
<reference evidence="5" key="1">
    <citation type="submission" date="2021-01" db="EMBL/GenBank/DDBJ databases">
        <title>Genome public.</title>
        <authorList>
            <person name="Liu C."/>
            <person name="Sun Q."/>
        </authorList>
    </citation>
    <scope>NUCLEOTIDE SEQUENCE</scope>
    <source>
        <strain evidence="5">YIM B02565</strain>
    </source>
</reference>
<proteinExistence type="predicted"/>
<dbReference type="GO" id="GO:0005524">
    <property type="term" value="F:ATP binding"/>
    <property type="evidence" value="ECO:0007669"/>
    <property type="project" value="UniProtKB-KW"/>
</dbReference>
<evidence type="ECO:0000313" key="6">
    <source>
        <dbReference type="Proteomes" id="UP000623681"/>
    </source>
</evidence>
<evidence type="ECO:0000259" key="4">
    <source>
        <dbReference type="PROSITE" id="PS50893"/>
    </source>
</evidence>
<organism evidence="5 6">
    <name type="scientific">Clostridium paridis</name>
    <dbReference type="NCBI Taxonomy" id="2803863"/>
    <lineage>
        <taxon>Bacteria</taxon>
        <taxon>Bacillati</taxon>
        <taxon>Bacillota</taxon>
        <taxon>Clostridia</taxon>
        <taxon>Eubacteriales</taxon>
        <taxon>Clostridiaceae</taxon>
        <taxon>Clostridium</taxon>
    </lineage>
</organism>
<dbReference type="EMBL" id="JAESWA010000022">
    <property type="protein sequence ID" value="MBL4931901.1"/>
    <property type="molecule type" value="Genomic_DNA"/>
</dbReference>
<name>A0A937K2Z7_9CLOT</name>
<dbReference type="InterPro" id="IPR003439">
    <property type="entry name" value="ABC_transporter-like_ATP-bd"/>
</dbReference>
<dbReference type="SUPFAM" id="SSF52540">
    <property type="entry name" value="P-loop containing nucleoside triphosphate hydrolases"/>
    <property type="match status" value="1"/>
</dbReference>
<dbReference type="GO" id="GO:0016887">
    <property type="term" value="F:ATP hydrolysis activity"/>
    <property type="evidence" value="ECO:0007669"/>
    <property type="project" value="InterPro"/>
</dbReference>
<keyword evidence="1" id="KW-0813">Transport</keyword>
<comment type="caution">
    <text evidence="5">The sequence shown here is derived from an EMBL/GenBank/DDBJ whole genome shotgun (WGS) entry which is preliminary data.</text>
</comment>
<dbReference type="InterPro" id="IPR003593">
    <property type="entry name" value="AAA+_ATPase"/>
</dbReference>
<dbReference type="Pfam" id="PF00005">
    <property type="entry name" value="ABC_tran"/>
    <property type="match status" value="1"/>
</dbReference>
<dbReference type="Gene3D" id="3.40.50.300">
    <property type="entry name" value="P-loop containing nucleotide triphosphate hydrolases"/>
    <property type="match status" value="1"/>
</dbReference>
<keyword evidence="6" id="KW-1185">Reference proteome</keyword>